<evidence type="ECO:0000256" key="1">
    <source>
        <dbReference type="SAM" id="SignalP"/>
    </source>
</evidence>
<dbReference type="AlphaFoldDB" id="A0A3A4KVX0"/>
<evidence type="ECO:0000313" key="3">
    <source>
        <dbReference type="Proteomes" id="UP000266677"/>
    </source>
</evidence>
<proteinExistence type="predicted"/>
<keyword evidence="1" id="KW-0732">Signal</keyword>
<feature type="chain" id="PRO_5017202261" description="Peptidase inhibitor family I36 protein" evidence="1">
    <location>
        <begin position="29"/>
        <end position="128"/>
    </location>
</feature>
<accession>A0A3A4KVX0</accession>
<dbReference type="Proteomes" id="UP000266677">
    <property type="component" value="Unassembled WGS sequence"/>
</dbReference>
<dbReference type="RefSeq" id="WP_120042256.1">
    <property type="nucleotide sequence ID" value="NZ_QZFU01000020.1"/>
</dbReference>
<dbReference type="Pfam" id="PF03995">
    <property type="entry name" value="Inhibitor_I36"/>
    <property type="match status" value="1"/>
</dbReference>
<sequence length="128" mass="13497">MKRSVFVKAGMLCFALVASLSTAGLAGAEPDEMEPQAPSGVQEMTLCPQGWFCVWNKPHFQGNWLGGTVVGTCYTPFPAPAGLNSVSNQTGHTVRLYSQEGCGGIHQDIGTGMGVDPTSIKVRAARIL</sequence>
<comment type="caution">
    <text evidence="2">The sequence shown here is derived from an EMBL/GenBank/DDBJ whole genome shotgun (WGS) entry which is preliminary data.</text>
</comment>
<evidence type="ECO:0000313" key="2">
    <source>
        <dbReference type="EMBL" id="RJO74091.1"/>
    </source>
</evidence>
<evidence type="ECO:0008006" key="4">
    <source>
        <dbReference type="Google" id="ProtNLM"/>
    </source>
</evidence>
<gene>
    <name evidence="2" type="ORF">D5S18_18190</name>
</gene>
<organism evidence="2 3">
    <name type="scientific">Nocardia panacis</name>
    <dbReference type="NCBI Taxonomy" id="2340916"/>
    <lineage>
        <taxon>Bacteria</taxon>
        <taxon>Bacillati</taxon>
        <taxon>Actinomycetota</taxon>
        <taxon>Actinomycetes</taxon>
        <taxon>Mycobacteriales</taxon>
        <taxon>Nocardiaceae</taxon>
        <taxon>Nocardia</taxon>
    </lineage>
</organism>
<name>A0A3A4KVX0_9NOCA</name>
<dbReference type="EMBL" id="QZFU01000020">
    <property type="protein sequence ID" value="RJO74091.1"/>
    <property type="molecule type" value="Genomic_DNA"/>
</dbReference>
<protein>
    <recommendedName>
        <fullName evidence="4">Peptidase inhibitor family I36 protein</fullName>
    </recommendedName>
</protein>
<keyword evidence="3" id="KW-1185">Reference proteome</keyword>
<reference evidence="2 3" key="1">
    <citation type="submission" date="2018-09" db="EMBL/GenBank/DDBJ databases">
        <title>YIM PH21274 draft genome.</title>
        <authorList>
            <person name="Miao C."/>
        </authorList>
    </citation>
    <scope>NUCLEOTIDE SEQUENCE [LARGE SCALE GENOMIC DNA]</scope>
    <source>
        <strain evidence="2 3">YIM PH 21724</strain>
    </source>
</reference>
<feature type="signal peptide" evidence="1">
    <location>
        <begin position="1"/>
        <end position="28"/>
    </location>
</feature>
<dbReference type="OrthoDB" id="5196292at2"/>